<dbReference type="AlphaFoldDB" id="A0A4R7DER4"/>
<dbReference type="Proteomes" id="UP000294752">
    <property type="component" value="Unassembled WGS sequence"/>
</dbReference>
<protein>
    <submittedName>
        <fullName evidence="2">Uncharacterized protein</fullName>
    </submittedName>
</protein>
<gene>
    <name evidence="2" type="ORF">B0I21_101547</name>
</gene>
<organism evidence="2 3">
    <name type="scientific">Sphingobacterium paludis</name>
    <dbReference type="NCBI Taxonomy" id="1476465"/>
    <lineage>
        <taxon>Bacteria</taxon>
        <taxon>Pseudomonadati</taxon>
        <taxon>Bacteroidota</taxon>
        <taxon>Sphingobacteriia</taxon>
        <taxon>Sphingobacteriales</taxon>
        <taxon>Sphingobacteriaceae</taxon>
        <taxon>Sphingobacterium</taxon>
    </lineage>
</organism>
<feature type="signal peptide" evidence="1">
    <location>
        <begin position="1"/>
        <end position="19"/>
    </location>
</feature>
<evidence type="ECO:0000313" key="2">
    <source>
        <dbReference type="EMBL" id="TDS17676.1"/>
    </source>
</evidence>
<name>A0A4R7DER4_9SPHI</name>
<proteinExistence type="predicted"/>
<accession>A0A4R7DER4</accession>
<evidence type="ECO:0000256" key="1">
    <source>
        <dbReference type="SAM" id="SignalP"/>
    </source>
</evidence>
<keyword evidence="3" id="KW-1185">Reference proteome</keyword>
<dbReference type="EMBL" id="SNZV01000001">
    <property type="protein sequence ID" value="TDS17676.1"/>
    <property type="molecule type" value="Genomic_DNA"/>
</dbReference>
<dbReference type="RefSeq" id="WP_133638792.1">
    <property type="nucleotide sequence ID" value="NZ_SNZV01000001.1"/>
</dbReference>
<keyword evidence="1" id="KW-0732">Signal</keyword>
<feature type="chain" id="PRO_5021013426" evidence="1">
    <location>
        <begin position="20"/>
        <end position="224"/>
    </location>
</feature>
<sequence length="224" mass="25425">MMRLILLLLLLCPAMFVNGQSKVIQAKRYYPEDAAEFTKKTSHSYNELGGYEAAKFGETTMIIRAVTNYGTFYFVFKKKNKDNDEPINRNLYAFILVEDHAGVLEKVRFQDFGNPLYWPAFDYDNCLVEDADQDGIPEFYLSYMGESDGLDAKPYKQIVYFFGSAVPKAGVVKAKATAYYPAGNEEDVYTVAFDSAWQSMAPAVKERSKAILNAHKKAYGETFF</sequence>
<comment type="caution">
    <text evidence="2">The sequence shown here is derived from an EMBL/GenBank/DDBJ whole genome shotgun (WGS) entry which is preliminary data.</text>
</comment>
<reference evidence="2 3" key="1">
    <citation type="submission" date="2019-03" db="EMBL/GenBank/DDBJ databases">
        <title>Genomic Encyclopedia of Type Strains, Phase III (KMG-III): the genomes of soil and plant-associated and newly described type strains.</title>
        <authorList>
            <person name="Whitman W."/>
        </authorList>
    </citation>
    <scope>NUCLEOTIDE SEQUENCE [LARGE SCALE GENOMIC DNA]</scope>
    <source>
        <strain evidence="2 3">CGMCC 1.12801</strain>
    </source>
</reference>
<evidence type="ECO:0000313" key="3">
    <source>
        <dbReference type="Proteomes" id="UP000294752"/>
    </source>
</evidence>
<dbReference type="OrthoDB" id="708444at2"/>